<comment type="caution">
    <text evidence="1">The sequence shown here is derived from an EMBL/GenBank/DDBJ whole genome shotgun (WGS) entry which is preliminary data.</text>
</comment>
<name>A6NXG2_9FIRM</name>
<reference evidence="1 2" key="1">
    <citation type="submission" date="2007-04" db="EMBL/GenBank/DDBJ databases">
        <authorList>
            <person name="Fulton L."/>
            <person name="Clifton S."/>
            <person name="Fulton B."/>
            <person name="Xu J."/>
            <person name="Minx P."/>
            <person name="Pepin K.H."/>
            <person name="Johnson M."/>
            <person name="Thiruvilangam P."/>
            <person name="Bhonagiri V."/>
            <person name="Nash W.E."/>
            <person name="Mardis E.R."/>
            <person name="Wilson R.K."/>
        </authorList>
    </citation>
    <scope>NUCLEOTIDE SEQUENCE [LARGE SCALE GENOMIC DNA]</scope>
    <source>
        <strain evidence="1 2">ATCC 29799</strain>
    </source>
</reference>
<accession>A6NXG2</accession>
<protein>
    <submittedName>
        <fullName evidence="1">Uncharacterized protein</fullName>
    </submittedName>
</protein>
<sequence length="44" mass="4819">MRADRFMGYLTEFGLELLYAACLKIATRNFQTGGGDSSVNLSLS</sequence>
<gene>
    <name evidence="1" type="ORF">BACCAP_02908</name>
</gene>
<dbReference type="AlphaFoldDB" id="A6NXG2"/>
<reference evidence="1 2" key="2">
    <citation type="submission" date="2007-06" db="EMBL/GenBank/DDBJ databases">
        <title>Draft genome sequence of Pseudoflavonifractor capillosus ATCC 29799.</title>
        <authorList>
            <person name="Sudarsanam P."/>
            <person name="Ley R."/>
            <person name="Guruge J."/>
            <person name="Turnbaugh P.J."/>
            <person name="Mahowald M."/>
            <person name="Liep D."/>
            <person name="Gordon J."/>
        </authorList>
    </citation>
    <scope>NUCLEOTIDE SEQUENCE [LARGE SCALE GENOMIC DNA]</scope>
    <source>
        <strain evidence="1 2">ATCC 29799</strain>
    </source>
</reference>
<proteinExistence type="predicted"/>
<keyword evidence="2" id="KW-1185">Reference proteome</keyword>
<evidence type="ECO:0000313" key="2">
    <source>
        <dbReference type="Proteomes" id="UP000003639"/>
    </source>
</evidence>
<dbReference type="Proteomes" id="UP000003639">
    <property type="component" value="Unassembled WGS sequence"/>
</dbReference>
<organism evidence="1 2">
    <name type="scientific">Pseudoflavonifractor capillosus ATCC 29799</name>
    <dbReference type="NCBI Taxonomy" id="411467"/>
    <lineage>
        <taxon>Bacteria</taxon>
        <taxon>Bacillati</taxon>
        <taxon>Bacillota</taxon>
        <taxon>Clostridia</taxon>
        <taxon>Eubacteriales</taxon>
        <taxon>Oscillospiraceae</taxon>
        <taxon>Pseudoflavonifractor</taxon>
    </lineage>
</organism>
<dbReference type="EMBL" id="AAXG02000028">
    <property type="protein sequence ID" value="EDM98982.1"/>
    <property type="molecule type" value="Genomic_DNA"/>
</dbReference>
<evidence type="ECO:0000313" key="1">
    <source>
        <dbReference type="EMBL" id="EDM98982.1"/>
    </source>
</evidence>
<dbReference type="STRING" id="411467.BACCAP_02908"/>